<dbReference type="EMBL" id="GEEE01023500">
    <property type="protein sequence ID" value="JAP39725.1"/>
    <property type="molecule type" value="Transcribed_RNA"/>
</dbReference>
<feature type="compositionally biased region" description="Basic and acidic residues" evidence="9">
    <location>
        <begin position="376"/>
        <end position="395"/>
    </location>
</feature>
<feature type="compositionally biased region" description="Low complexity" evidence="9">
    <location>
        <begin position="1049"/>
        <end position="1058"/>
    </location>
</feature>
<dbReference type="SMART" id="SM00065">
    <property type="entry name" value="GAF"/>
    <property type="match status" value="2"/>
</dbReference>
<feature type="active site" description="Proton donor" evidence="5">
    <location>
        <position position="747"/>
    </location>
</feature>
<dbReference type="InterPro" id="IPR003607">
    <property type="entry name" value="HD/PDEase_dom"/>
</dbReference>
<evidence type="ECO:0000313" key="11">
    <source>
        <dbReference type="EMBL" id="JAP39725.1"/>
    </source>
</evidence>
<dbReference type="SUPFAM" id="SSF55781">
    <property type="entry name" value="GAF domain-like"/>
    <property type="match status" value="2"/>
</dbReference>
<feature type="binding site" evidence="6">
    <location>
        <position position="788"/>
    </location>
    <ligand>
        <name>AMP</name>
        <dbReference type="ChEBI" id="CHEBI:456215"/>
    </ligand>
</feature>
<evidence type="ECO:0000259" key="10">
    <source>
        <dbReference type="PROSITE" id="PS51845"/>
    </source>
</evidence>
<dbReference type="FunFam" id="1.10.1300.10:FF:000003">
    <property type="entry name" value="Phosphodiesterase"/>
    <property type="match status" value="1"/>
</dbReference>
<feature type="binding site" evidence="7">
    <location>
        <position position="788"/>
    </location>
    <ligand>
        <name>Zn(2+)</name>
        <dbReference type="ChEBI" id="CHEBI:29105"/>
        <label>1</label>
    </ligand>
</feature>
<dbReference type="EC" id="3.1.4.-" evidence="8"/>
<dbReference type="Gene3D" id="3.30.450.40">
    <property type="match status" value="2"/>
</dbReference>
<keyword evidence="3 7" id="KW-0479">Metal-binding</keyword>
<sequence>FVNRIRTCFLPLLVEMAGRDLLQDNGTSSCPLCMEHCNHNKESGKFKEELFSWLNAHLDLVREYILHYAPKDVFANNIPQLITHNTFDTQDLQSHQNVFSHSTISPTSYSLHSARMKSRMRKISSHEFEPVAFRPILSLTKDGSQSFLSAYEVGRRRLGSGPIDRASPSKSLVEFFSSFKSADREAADKATGIFNNIADLHDSDLLQDLVLDIWNDSDLTSLCFKILRNVCVLLNADRSSLFMVDVDSSTRERYLSSKLFDVTAKSTFEDIFLQTQSRKILLPFGVGIVGWVAKTGQYANISNVYADPRFSDQVDQLTGFHTRCILCMPIKNGEGEVLAVAQVVNKLSPDSTCCTGSTNAPSTPSNGQTSSGSSDTPHDRGGHEEVEKEEEKEHAEYPVFTDRDVSVFKAYTAFCGIGLHHAQILWKSQLETRRSQVLLELARIIFTEQSDVSRLIYRILTHCQSLLSCQRCQILLAHNVKDNAVFNRVYDFTWQDASRDPEELVRGKHRVEDARFSINLGITQHVAETGETINLPDARADSRFDASSDPEDPAWRTQAILCMPIKHSDGRVLGVCQLVNKSSQYIMADVPFGAVGGTDPNVAFTSTEAEATGVSQAWTGVFSRSDESLFEAFALFAGMGIANTQMYEQVLRAEAKQRIAFDVLSYHATASQAEAAALAKELVPSARYFRLSSFSFTDFHLSVDDTIKACLRMFTDLNLVNRFHIDYNSLCRWLLSVKKNYRDVTYHNWRHAFNVAQTMFAMFKSGGLQAVFGDLECLAIMIACLSHDLDHRGTNNQFQIKTMSPLVNLYSTSVLEHHHFDQCIMLLNTKGNEILGTLGHDEYRRAVHLMEHAILATDLSRYFRRLPEFRELLEKLEVNNSLPSPSSGDVSGSTETEILCPSLWEEEIPKRELLTSMMMTACDVSASTKPWPIQKKTAELVASEFFEQGDLEKQQLNIKPEAIMDRDFSHQFPQMQIEFIETICAPVYQGIVRVCGKLKPLLDGCLANRDCWIRIAKGEPIEEALMRLPEDSDSGPPLRDRMILLLSSPSSSASTSSSGGLQQPLIPSKTPPSKALDATGTAPMVSASAVGTTVGGAAPGADPESTPVPAGTK</sequence>
<protein>
    <recommendedName>
        <fullName evidence="8">Phosphodiesterase</fullName>
        <ecNumber evidence="8">3.1.4.-</ecNumber>
    </recommendedName>
</protein>
<dbReference type="SMART" id="SM00471">
    <property type="entry name" value="HDc"/>
    <property type="match status" value="1"/>
</dbReference>
<accession>A0A0X3NJE6</accession>
<evidence type="ECO:0000256" key="7">
    <source>
        <dbReference type="PIRSR" id="PIRSR623088-3"/>
    </source>
</evidence>
<evidence type="ECO:0000256" key="5">
    <source>
        <dbReference type="PIRSR" id="PIRSR623088-1"/>
    </source>
</evidence>
<evidence type="ECO:0000256" key="3">
    <source>
        <dbReference type="ARBA" id="ARBA00022723"/>
    </source>
</evidence>
<keyword evidence="2" id="KW-0140">cGMP</keyword>
<feature type="domain" description="PDEase" evidence="10">
    <location>
        <begin position="671"/>
        <end position="1019"/>
    </location>
</feature>
<feature type="binding site" evidence="7">
    <location>
        <position position="788"/>
    </location>
    <ligand>
        <name>Zn(2+)</name>
        <dbReference type="ChEBI" id="CHEBI:29105"/>
        <label>2</label>
    </ligand>
</feature>
<dbReference type="PANTHER" id="PTHR11347">
    <property type="entry name" value="CYCLIC NUCLEOTIDE PHOSPHODIESTERASE"/>
    <property type="match status" value="1"/>
</dbReference>
<evidence type="ECO:0000256" key="6">
    <source>
        <dbReference type="PIRSR" id="PIRSR623088-2"/>
    </source>
</evidence>
<evidence type="ECO:0000256" key="4">
    <source>
        <dbReference type="ARBA" id="ARBA00022801"/>
    </source>
</evidence>
<gene>
    <name evidence="11" type="ORF">TR167530</name>
</gene>
<dbReference type="PRINTS" id="PR00387">
    <property type="entry name" value="PDIESTERASE1"/>
</dbReference>
<dbReference type="SUPFAM" id="SSF109604">
    <property type="entry name" value="HD-domain/PDEase-like"/>
    <property type="match status" value="1"/>
</dbReference>
<dbReference type="GO" id="GO:0007165">
    <property type="term" value="P:signal transduction"/>
    <property type="evidence" value="ECO:0007669"/>
    <property type="project" value="InterPro"/>
</dbReference>
<evidence type="ECO:0000256" key="8">
    <source>
        <dbReference type="RuleBase" id="RU363067"/>
    </source>
</evidence>
<evidence type="ECO:0000256" key="2">
    <source>
        <dbReference type="ARBA" id="ARBA00022535"/>
    </source>
</evidence>
<feature type="binding site" evidence="7">
    <location>
        <position position="923"/>
    </location>
    <ligand>
        <name>Zn(2+)</name>
        <dbReference type="ChEBI" id="CHEBI:29105"/>
        <label>1</label>
    </ligand>
</feature>
<dbReference type="Gene3D" id="1.10.1300.10">
    <property type="entry name" value="3'5'-cyclic nucleotide phosphodiesterase, catalytic domain"/>
    <property type="match status" value="1"/>
</dbReference>
<feature type="binding site" evidence="6">
    <location>
        <position position="923"/>
    </location>
    <ligand>
        <name>AMP</name>
        <dbReference type="ChEBI" id="CHEBI:456215"/>
    </ligand>
</feature>
<organism evidence="11">
    <name type="scientific">Schistocephalus solidus</name>
    <name type="common">Tapeworm</name>
    <dbReference type="NCBI Taxonomy" id="70667"/>
    <lineage>
        <taxon>Eukaryota</taxon>
        <taxon>Metazoa</taxon>
        <taxon>Spiralia</taxon>
        <taxon>Lophotrochozoa</taxon>
        <taxon>Platyhelminthes</taxon>
        <taxon>Cestoda</taxon>
        <taxon>Eucestoda</taxon>
        <taxon>Diphyllobothriidea</taxon>
        <taxon>Diphyllobothriidae</taxon>
        <taxon>Schistocephalus</taxon>
    </lineage>
</organism>
<dbReference type="InterPro" id="IPR023174">
    <property type="entry name" value="PDEase_CS"/>
</dbReference>
<feature type="region of interest" description="Disordered" evidence="9">
    <location>
        <begin position="354"/>
        <end position="395"/>
    </location>
</feature>
<feature type="binding site" evidence="6">
    <location>
        <position position="976"/>
    </location>
    <ligand>
        <name>AMP</name>
        <dbReference type="ChEBI" id="CHEBI:456215"/>
    </ligand>
</feature>
<feature type="region of interest" description="Disordered" evidence="9">
    <location>
        <begin position="1049"/>
        <end position="1113"/>
    </location>
</feature>
<feature type="binding site" evidence="6">
    <location>
        <begin position="747"/>
        <end position="751"/>
    </location>
    <ligand>
        <name>AMP</name>
        <dbReference type="ChEBI" id="CHEBI:456215"/>
    </ligand>
</feature>
<dbReference type="Pfam" id="PF00233">
    <property type="entry name" value="PDEase_I"/>
    <property type="match status" value="1"/>
</dbReference>
<keyword evidence="4 8" id="KW-0378">Hydrolase</keyword>
<feature type="binding site" evidence="7">
    <location>
        <position position="787"/>
    </location>
    <ligand>
        <name>Zn(2+)</name>
        <dbReference type="ChEBI" id="CHEBI:29105"/>
        <label>1</label>
    </ligand>
</feature>
<name>A0A0X3NJE6_SCHSO</name>
<comment type="similarity">
    <text evidence="1 8">Belongs to the cyclic nucleotide phosphodiesterase family.</text>
</comment>
<dbReference type="GO" id="GO:0046872">
    <property type="term" value="F:metal ion binding"/>
    <property type="evidence" value="ECO:0007669"/>
    <property type="project" value="UniProtKB-KW"/>
</dbReference>
<dbReference type="PROSITE" id="PS51845">
    <property type="entry name" value="PDEASE_I_2"/>
    <property type="match status" value="1"/>
</dbReference>
<dbReference type="InterPro" id="IPR023088">
    <property type="entry name" value="PDEase"/>
</dbReference>
<dbReference type="AlphaFoldDB" id="A0A0X3NJE6"/>
<dbReference type="InterPro" id="IPR029016">
    <property type="entry name" value="GAF-like_dom_sf"/>
</dbReference>
<reference evidence="11" key="1">
    <citation type="submission" date="2016-01" db="EMBL/GenBank/DDBJ databases">
        <title>Reference transcriptome for the parasite Schistocephalus solidus: insights into the molecular evolution of parasitism.</title>
        <authorList>
            <person name="Hebert F.O."/>
            <person name="Grambauer S."/>
            <person name="Barber I."/>
            <person name="Landry C.R."/>
            <person name="Aubin-Horth N."/>
        </authorList>
    </citation>
    <scope>NUCLEOTIDE SEQUENCE</scope>
</reference>
<comment type="cofactor">
    <cofactor evidence="8">
        <name>a divalent metal cation</name>
        <dbReference type="ChEBI" id="CHEBI:60240"/>
    </cofactor>
    <text evidence="8">Binds 2 divalent metal cations per subunit. Site 1 may preferentially bind zinc ions, while site 2 has a preference for magnesium and/or manganese ions.</text>
</comment>
<evidence type="ECO:0000256" key="1">
    <source>
        <dbReference type="ARBA" id="ARBA00007648"/>
    </source>
</evidence>
<feature type="compositionally biased region" description="Polar residues" evidence="9">
    <location>
        <begin position="354"/>
        <end position="375"/>
    </location>
</feature>
<dbReference type="PROSITE" id="PS00126">
    <property type="entry name" value="PDEASE_I_1"/>
    <property type="match status" value="1"/>
</dbReference>
<proteinExistence type="inferred from homology"/>
<dbReference type="InterPro" id="IPR036971">
    <property type="entry name" value="PDEase_catalytic_dom_sf"/>
</dbReference>
<evidence type="ECO:0000256" key="9">
    <source>
        <dbReference type="SAM" id="MobiDB-lite"/>
    </source>
</evidence>
<dbReference type="CDD" id="cd00077">
    <property type="entry name" value="HDc"/>
    <property type="match status" value="1"/>
</dbReference>
<dbReference type="InterPro" id="IPR002073">
    <property type="entry name" value="PDEase_catalytic_dom"/>
</dbReference>
<feature type="non-terminal residue" evidence="11">
    <location>
        <position position="1"/>
    </location>
</feature>
<dbReference type="Pfam" id="PF01590">
    <property type="entry name" value="GAF"/>
    <property type="match status" value="2"/>
</dbReference>
<dbReference type="GO" id="GO:0004114">
    <property type="term" value="F:3',5'-cyclic-nucleotide phosphodiesterase activity"/>
    <property type="evidence" value="ECO:0007669"/>
    <property type="project" value="InterPro"/>
</dbReference>
<feature type="binding site" evidence="7">
    <location>
        <position position="751"/>
    </location>
    <ligand>
        <name>Zn(2+)</name>
        <dbReference type="ChEBI" id="CHEBI:29105"/>
        <label>1</label>
    </ligand>
</feature>
<dbReference type="InterPro" id="IPR003018">
    <property type="entry name" value="GAF"/>
</dbReference>